<sequence>MHECVRSGVEERIMQTEAREELRANGYSLLPADRLVIDAELRQHVKELAAEWENLETDRYLKGGSRFRERRYDRFFFVPRTGEVRLRPHRPYFQSMNANDYAGGIDRDVAPLSRATLDNPLLTRLLRTDFEKFPVPADSWLDDPWDVQCHQFRIISTPDETGEPTPEGPHRDEVDFGAIHLMGRFNARGGESQVYSLEKELMAEFTLTEQMDTMFWADARILHAVRPIHAQDPAKPAVRDVLILGYRHAPELRRDEQSG</sequence>
<dbReference type="Pfam" id="PF10014">
    <property type="entry name" value="2OG-Fe_Oxy_2"/>
    <property type="match status" value="1"/>
</dbReference>
<keyword evidence="1" id="KW-0614">Plasmid</keyword>
<reference evidence="1" key="7">
    <citation type="journal article" date="2014" name="Appl. Microbiol. Biotechnol.">
        <title>Intriguing properties of the angucycline antibiotic auricin and complex regulation of its biosynthesis.</title>
        <authorList>
            <person name="Kormanec J."/>
            <person name="Novakova R."/>
            <person name="Mingyar E."/>
            <person name="Feckova L."/>
        </authorList>
    </citation>
    <scope>NUCLEOTIDE SEQUENCE</scope>
    <source>
        <strain evidence="1">CCM3239</strain>
        <plasmid evidence="1">pSA3239</plasmid>
    </source>
</reference>
<reference evidence="1" key="8">
    <citation type="journal article" date="2015" name="Appl. Microbiol. Biotechnol.">
        <title>Characterisation of the genes involved in the biosynthesis and attachment of the aminodeoxysugar D-forosamine in the auricin gene cluster of Streptomyces aureofaciens CCM3239.</title>
        <authorList>
            <person name="Bekeova C."/>
            <person name="Rehakova A."/>
            <person name="Feckova L."/>
            <person name="Vlckova S."/>
            <person name="Novakova R."/>
            <person name="Mingyar E."/>
            <person name="Kormanec J."/>
        </authorList>
    </citation>
    <scope>NUCLEOTIDE SEQUENCE</scope>
    <source>
        <strain evidence="1">CCM3239</strain>
        <plasmid evidence="1">pSA3239</plasmid>
    </source>
</reference>
<reference evidence="1" key="1">
    <citation type="journal article" date="2002" name="Gene">
        <title>Cloning and characterization of a polyketide synthase gene cluster involved in biosynthesis of a proposed angucycline-like polyketide auricin in Streptomyces aureofaciens CCM 3239.</title>
        <authorList>
            <person name="Novakova R."/>
            <person name="Bistakova J."/>
            <person name="Homerova D."/>
            <person name="Rezuchova B."/>
            <person name="Kormanec J."/>
        </authorList>
    </citation>
    <scope>NUCLEOTIDE SEQUENCE</scope>
    <source>
        <strain evidence="1">CCM3239</strain>
        <plasmid evidence="1">pSA3239</plasmid>
    </source>
</reference>
<dbReference type="Gene3D" id="2.60.120.620">
    <property type="entry name" value="q2cbj1_9rhob like domain"/>
    <property type="match status" value="1"/>
</dbReference>
<name>A0A068L8C4_KITAU</name>
<geneLocation type="plasmid" evidence="1">
    <name>pSA3239</name>
</geneLocation>
<dbReference type="AlphaFoldDB" id="A0A068L8C4"/>
<evidence type="ECO:0008006" key="2">
    <source>
        <dbReference type="Google" id="ProtNLM"/>
    </source>
</evidence>
<accession>A0A068L8C4</accession>
<protein>
    <recommendedName>
        <fullName evidence="2">2OG-Fe dioxygenase family protein</fullName>
    </recommendedName>
</protein>
<reference evidence="1" key="5">
    <citation type="journal article" date="2011" name="Microbiology">
        <title>The role of two SARP family transcriptional regulators in regulation of the auricin gene cluster in Streptomyces aureofaciens CCM 3239.</title>
        <authorList>
            <person name="Novakova R."/>
            <person name="Rehakova A."/>
            <person name="Kutas P."/>
            <person name="Feckova L."/>
            <person name="Kormanec J."/>
        </authorList>
    </citation>
    <scope>NUCLEOTIDE SEQUENCE</scope>
    <source>
        <strain evidence="1">CCM3239</strain>
        <plasmid evidence="1">pSA3239</plasmid>
    </source>
</reference>
<dbReference type="GO" id="GO:0051213">
    <property type="term" value="F:dioxygenase activity"/>
    <property type="evidence" value="ECO:0007669"/>
    <property type="project" value="InterPro"/>
</dbReference>
<evidence type="ECO:0000313" key="1">
    <source>
        <dbReference type="EMBL" id="AIE41987.1"/>
    </source>
</evidence>
<reference evidence="1" key="6">
    <citation type="journal article" date="2013" name="FEMS Microbiol. Lett.">
        <title>The gene cluster aur1 for the angucycline antibiotic auricin is located on a large linear plasmid pSA3239 in Streptomyces aureofaciens CCM 3239.</title>
        <authorList>
            <person name="Novakova R."/>
            <person name="Knirschova R."/>
            <person name="Farkasovsky M."/>
            <person name="Feckova L."/>
            <person name="Rehakova A."/>
            <person name="Mingyar E."/>
            <person name="Kormanec J."/>
        </authorList>
    </citation>
    <scope>NUCLEOTIDE SEQUENCE</scope>
    <source>
        <strain evidence="1">CCM3239</strain>
        <plasmid evidence="1">pSA3239</plasmid>
    </source>
</reference>
<reference evidence="1" key="2">
    <citation type="journal article" date="2005" name="Microbiology">
        <title>Characterization of a regulatory gene essential for the production of the angucycline-like polyketide antibiotic auricin in Streptomyces aureofaciens CCM 3239.</title>
        <authorList>
            <person name="Novakova R."/>
            <person name="Homerova D."/>
            <person name="Feckova L."/>
            <person name="Kormanec J."/>
        </authorList>
    </citation>
    <scope>NUCLEOTIDE SEQUENCE</scope>
    <source>
        <strain evidence="1">CCM3239</strain>
        <plasmid evidence="1">pSA3239</plasmid>
    </source>
</reference>
<dbReference type="InterPro" id="IPR018724">
    <property type="entry name" value="2OG-Fe_dioxygenase"/>
</dbReference>
<organism evidence="1">
    <name type="scientific">Kitasatospora aureofaciens</name>
    <name type="common">Streptomyces aureofaciens</name>
    <dbReference type="NCBI Taxonomy" id="1894"/>
    <lineage>
        <taxon>Bacteria</taxon>
        <taxon>Bacillati</taxon>
        <taxon>Actinomycetota</taxon>
        <taxon>Actinomycetes</taxon>
        <taxon>Kitasatosporales</taxon>
        <taxon>Streptomycetaceae</taxon>
        <taxon>Kitasatospora</taxon>
    </lineage>
</organism>
<reference evidence="1" key="4">
    <citation type="journal article" date="2010" name="Microbiology">
        <title>The role of the TetR-family transcriptional regulator Aur1R in negative regulation of the auricin gene cluster in Streptomyces aureofaciens CCM 3239.</title>
        <authorList>
            <person name="Novakova R."/>
            <person name="Kutas P."/>
            <person name="Feckova L."/>
            <person name="Kormanec J."/>
        </authorList>
    </citation>
    <scope>NUCLEOTIDE SEQUENCE</scope>
    <source>
        <strain evidence="1">CCM3239</strain>
        <plasmid evidence="1">pSA3239</plasmid>
    </source>
</reference>
<reference evidence="1" key="3">
    <citation type="journal article" date="2010" name="Folia Microbiol. (Praha)">
        <title>Identification and characterization of an indigoidine-like gene for a blue pigment biosynthesis in Streptomyces aureofaciens CCM 3239.</title>
        <authorList>
            <person name="Novakova R."/>
            <person name="Odnogova Z."/>
            <person name="Kutas P."/>
            <person name="Feckova L."/>
            <person name="Kormanec J."/>
        </authorList>
    </citation>
    <scope>NUCLEOTIDE SEQUENCE</scope>
    <source>
        <strain evidence="1">CCM3239</strain>
        <plasmid evidence="1">pSA3239</plasmid>
    </source>
</reference>
<proteinExistence type="predicted"/>
<dbReference type="EMBL" id="KJ396772">
    <property type="protein sequence ID" value="AIE41987.1"/>
    <property type="molecule type" value="Genomic_DNA"/>
</dbReference>